<feature type="compositionally biased region" description="Polar residues" evidence="5">
    <location>
        <begin position="120"/>
        <end position="136"/>
    </location>
</feature>
<reference evidence="7" key="1">
    <citation type="submission" date="2012-05" db="EMBL/GenBank/DDBJ databases">
        <title>High-level production of recombinant cathelicidin from Japanese eel in Escherichia coli and analysis of its antimicrobial activity.</title>
        <authorList>
            <person name="Zhang D.L."/>
            <person name="Guan R.Z."/>
            <person name="Huang W.S."/>
        </authorList>
    </citation>
    <scope>NUCLEOTIDE SEQUENCE</scope>
    <source>
        <tissue evidence="7">Liver</tissue>
    </source>
</reference>
<dbReference type="GO" id="GO:0061844">
    <property type="term" value="P:antimicrobial humoral immune response mediated by antimicrobial peptide"/>
    <property type="evidence" value="ECO:0007669"/>
    <property type="project" value="TreeGrafter"/>
</dbReference>
<comment type="subcellular location">
    <subcellularLocation>
        <location evidence="1">Secreted</location>
    </subcellularLocation>
</comment>
<dbReference type="GO" id="GO:0050830">
    <property type="term" value="P:defense response to Gram-positive bacterium"/>
    <property type="evidence" value="ECO:0007669"/>
    <property type="project" value="TreeGrafter"/>
</dbReference>
<evidence type="ECO:0000256" key="5">
    <source>
        <dbReference type="SAM" id="MobiDB-lite"/>
    </source>
</evidence>
<dbReference type="SUPFAM" id="SSF54403">
    <property type="entry name" value="Cystatin/monellin"/>
    <property type="match status" value="1"/>
</dbReference>
<dbReference type="GO" id="GO:0045087">
    <property type="term" value="P:innate immune response"/>
    <property type="evidence" value="ECO:0007669"/>
    <property type="project" value="TreeGrafter"/>
</dbReference>
<feature type="non-terminal residue" evidence="7">
    <location>
        <position position="189"/>
    </location>
</feature>
<sequence>MKAIVKSLLVALTALLATAQRGVEFSYEGVIVDATTRYVQQAGEEYAFRPLLRALQVETVSTAEFVDKPVVVRKLTFPLHETICERTDEQTGKQCPLKRNGKSFMCNMAISQPVLESSIPQSTGITCEPMTTNQLQHKIRMRRSKAGKGSGGNKGNKGSGGNKGNKGSRPGGGSSIAGRDKGDSGTRTA</sequence>
<dbReference type="EMBL" id="JX120706">
    <property type="protein sequence ID" value="AFP72291.1"/>
    <property type="molecule type" value="Genomic_DNA"/>
</dbReference>
<dbReference type="PANTHER" id="PTHR10206:SF2">
    <property type="entry name" value="CATHELICIDIN ANTIMICROBIAL PEPTIDE"/>
    <property type="match status" value="1"/>
</dbReference>
<dbReference type="InterPro" id="IPR001894">
    <property type="entry name" value="Cathelicidin-like"/>
</dbReference>
<dbReference type="AlphaFoldDB" id="J7GIU8"/>
<feature type="compositionally biased region" description="Gly residues" evidence="5">
    <location>
        <begin position="148"/>
        <end position="175"/>
    </location>
</feature>
<evidence type="ECO:0000256" key="4">
    <source>
        <dbReference type="ARBA" id="ARBA00023157"/>
    </source>
</evidence>
<keyword evidence="3" id="KW-0964">Secreted</keyword>
<dbReference type="GO" id="GO:0005615">
    <property type="term" value="C:extracellular space"/>
    <property type="evidence" value="ECO:0007669"/>
    <property type="project" value="TreeGrafter"/>
</dbReference>
<feature type="signal peptide" evidence="6">
    <location>
        <begin position="1"/>
        <end position="19"/>
    </location>
</feature>
<name>J7GIU8_ANGJA</name>
<protein>
    <submittedName>
        <fullName evidence="7">Cathelicidin 1</fullName>
    </submittedName>
</protein>
<dbReference type="GO" id="GO:0050829">
    <property type="term" value="P:defense response to Gram-negative bacterium"/>
    <property type="evidence" value="ECO:0007669"/>
    <property type="project" value="TreeGrafter"/>
</dbReference>
<dbReference type="InterPro" id="IPR046350">
    <property type="entry name" value="Cystatin_sf"/>
</dbReference>
<dbReference type="SMR" id="J7GIU8"/>
<accession>J7GIU8</accession>
<dbReference type="GO" id="GO:0001530">
    <property type="term" value="F:lipopolysaccharide binding"/>
    <property type="evidence" value="ECO:0007669"/>
    <property type="project" value="TreeGrafter"/>
</dbReference>
<dbReference type="Gene3D" id="3.10.450.10">
    <property type="match status" value="1"/>
</dbReference>
<proteinExistence type="inferred from homology"/>
<feature type="compositionally biased region" description="Basic and acidic residues" evidence="5">
    <location>
        <begin position="178"/>
        <end position="189"/>
    </location>
</feature>
<evidence type="ECO:0000256" key="6">
    <source>
        <dbReference type="SAM" id="SignalP"/>
    </source>
</evidence>
<evidence type="ECO:0000313" key="7">
    <source>
        <dbReference type="EMBL" id="AFP72291.1"/>
    </source>
</evidence>
<keyword evidence="6" id="KW-0732">Signal</keyword>
<evidence type="ECO:0000256" key="3">
    <source>
        <dbReference type="ARBA" id="ARBA00022525"/>
    </source>
</evidence>
<dbReference type="Pfam" id="PF00666">
    <property type="entry name" value="Cathelicidins"/>
    <property type="match status" value="1"/>
</dbReference>
<feature type="compositionally biased region" description="Basic residues" evidence="5">
    <location>
        <begin position="137"/>
        <end position="146"/>
    </location>
</feature>
<comment type="similarity">
    <text evidence="2">Belongs to the cathelicidin family.</text>
</comment>
<dbReference type="PANTHER" id="PTHR10206">
    <property type="entry name" value="CATHELICIDIN"/>
    <property type="match status" value="1"/>
</dbReference>
<organism evidence="7">
    <name type="scientific">Anguilla japonica</name>
    <name type="common">Japanese eel</name>
    <dbReference type="NCBI Taxonomy" id="7937"/>
    <lineage>
        <taxon>Eukaryota</taxon>
        <taxon>Metazoa</taxon>
        <taxon>Chordata</taxon>
        <taxon>Craniata</taxon>
        <taxon>Vertebrata</taxon>
        <taxon>Euteleostomi</taxon>
        <taxon>Actinopterygii</taxon>
        <taxon>Neopterygii</taxon>
        <taxon>Teleostei</taxon>
        <taxon>Anguilliformes</taxon>
        <taxon>Anguillidae</taxon>
        <taxon>Anguilla</taxon>
    </lineage>
</organism>
<evidence type="ECO:0000256" key="1">
    <source>
        <dbReference type="ARBA" id="ARBA00004613"/>
    </source>
</evidence>
<feature type="region of interest" description="Disordered" evidence="5">
    <location>
        <begin position="120"/>
        <end position="189"/>
    </location>
</feature>
<evidence type="ECO:0000256" key="2">
    <source>
        <dbReference type="ARBA" id="ARBA00005320"/>
    </source>
</evidence>
<keyword evidence="4" id="KW-1015">Disulfide bond</keyword>
<feature type="chain" id="PRO_5003792909" evidence="6">
    <location>
        <begin position="20"/>
        <end position="189"/>
    </location>
</feature>